<evidence type="ECO:0000256" key="5">
    <source>
        <dbReference type="ARBA" id="ARBA00022777"/>
    </source>
</evidence>
<keyword evidence="11" id="KW-1185">Reference proteome</keyword>
<dbReference type="GO" id="GO:0046872">
    <property type="term" value="F:metal ion binding"/>
    <property type="evidence" value="ECO:0007669"/>
    <property type="project" value="UniProtKB-KW"/>
</dbReference>
<keyword evidence="3" id="KW-0479">Metal-binding</keyword>
<organism evidence="10 11">
    <name type="scientific">Turneriella parva (strain ATCC BAA-1111 / DSM 21527 / NCTC 11395 / H)</name>
    <name type="common">Leptospira parva</name>
    <dbReference type="NCBI Taxonomy" id="869212"/>
    <lineage>
        <taxon>Bacteria</taxon>
        <taxon>Pseudomonadati</taxon>
        <taxon>Spirochaetota</taxon>
        <taxon>Spirochaetia</taxon>
        <taxon>Leptospirales</taxon>
        <taxon>Leptospiraceae</taxon>
        <taxon>Turneriella</taxon>
    </lineage>
</organism>
<evidence type="ECO:0000256" key="1">
    <source>
        <dbReference type="ARBA" id="ARBA00012122"/>
    </source>
</evidence>
<dbReference type="SUPFAM" id="SSF53067">
    <property type="entry name" value="Actin-like ATPase domain"/>
    <property type="match status" value="1"/>
</dbReference>
<sequence>MPHRMHIAPPFERDERVVLTLDAGGTKFAFSAMASGKPITEPLEFPSHGDDLSKCLKTLFAGFTEISQRVKQKPAAISFAFPGPAWYKEGIIGDLGNLPAFRGGVPLGPMLARQFGVPVFINNDGDLFTYGEALGGFLPEMNRHLVHADSTRQYKNLIGFTLGTGFGGGIARGGELHTGDNSAAGEVWLMRNPLYPQSFIEESISIRALRRVYKEHCKIGYRDDLKAKEIFQIAKGEIAGDTDAAAIAFADLGSALGDAIATAVTMIDGLVVIGGGLSNAWELFAPAMLASVRSRLQSVCAERSVPRLEVEAFDVEDKAGYDAFLKGHFKTLAVPGSDEKISFDAMKATAIGRSRLGTSAAVSLGAYMYAMRQLSG</sequence>
<evidence type="ECO:0000256" key="9">
    <source>
        <dbReference type="ARBA" id="ARBA00049065"/>
    </source>
</evidence>
<keyword evidence="6" id="KW-0862">Zinc</keyword>
<dbReference type="AlphaFoldDB" id="I4B4M9"/>
<keyword evidence="5" id="KW-0418">Kinase</keyword>
<keyword evidence="8" id="KW-0119">Carbohydrate metabolism</keyword>
<evidence type="ECO:0000256" key="3">
    <source>
        <dbReference type="ARBA" id="ARBA00022723"/>
    </source>
</evidence>
<evidence type="ECO:0000256" key="8">
    <source>
        <dbReference type="ARBA" id="ARBA00023277"/>
    </source>
</evidence>
<evidence type="ECO:0000256" key="7">
    <source>
        <dbReference type="ARBA" id="ARBA00022840"/>
    </source>
</evidence>
<dbReference type="GO" id="GO:0045127">
    <property type="term" value="F:N-acetylglucosamine kinase activity"/>
    <property type="evidence" value="ECO:0007669"/>
    <property type="project" value="UniProtKB-EC"/>
</dbReference>
<dbReference type="GO" id="GO:0005524">
    <property type="term" value="F:ATP binding"/>
    <property type="evidence" value="ECO:0007669"/>
    <property type="project" value="UniProtKB-KW"/>
</dbReference>
<dbReference type="PANTHER" id="PTHR18964:SF162">
    <property type="entry name" value="N-ACETYL-D-GLUCOSAMINE KINASE"/>
    <property type="match status" value="1"/>
</dbReference>
<keyword evidence="4" id="KW-0547">Nucleotide-binding</keyword>
<dbReference type="EMBL" id="CP002959">
    <property type="protein sequence ID" value="AFM12236.1"/>
    <property type="molecule type" value="Genomic_DNA"/>
</dbReference>
<dbReference type="STRING" id="869212.Turpa_1588"/>
<name>I4B4M9_TURPD</name>
<dbReference type="Gene3D" id="3.30.420.40">
    <property type="match status" value="2"/>
</dbReference>
<dbReference type="InterPro" id="IPR043129">
    <property type="entry name" value="ATPase_NBD"/>
</dbReference>
<keyword evidence="7" id="KW-0067">ATP-binding</keyword>
<gene>
    <name evidence="10" type="ordered locus">Turpa_1588</name>
</gene>
<protein>
    <recommendedName>
        <fullName evidence="1">N-acetylglucosamine kinase</fullName>
        <ecNumber evidence="1">2.7.1.59</ecNumber>
    </recommendedName>
</protein>
<dbReference type="EC" id="2.7.1.59" evidence="1"/>
<dbReference type="KEGG" id="tpx:Turpa_1588"/>
<dbReference type="CDD" id="cd23763">
    <property type="entry name" value="ASKHA_ATPase_ROK"/>
    <property type="match status" value="1"/>
</dbReference>
<dbReference type="PANTHER" id="PTHR18964">
    <property type="entry name" value="ROK (REPRESSOR, ORF, KINASE) FAMILY"/>
    <property type="match status" value="1"/>
</dbReference>
<dbReference type="InterPro" id="IPR000600">
    <property type="entry name" value="ROK"/>
</dbReference>
<reference evidence="10 11" key="1">
    <citation type="submission" date="2012-06" db="EMBL/GenBank/DDBJ databases">
        <title>The complete chromosome of genome of Turneriella parva DSM 21527.</title>
        <authorList>
            <consortium name="US DOE Joint Genome Institute (JGI-PGF)"/>
            <person name="Lucas S."/>
            <person name="Han J."/>
            <person name="Lapidus A."/>
            <person name="Bruce D."/>
            <person name="Goodwin L."/>
            <person name="Pitluck S."/>
            <person name="Peters L."/>
            <person name="Kyrpides N."/>
            <person name="Mavromatis K."/>
            <person name="Ivanova N."/>
            <person name="Mikhailova N."/>
            <person name="Chertkov O."/>
            <person name="Detter J.C."/>
            <person name="Tapia R."/>
            <person name="Han C."/>
            <person name="Land M."/>
            <person name="Hauser L."/>
            <person name="Markowitz V."/>
            <person name="Cheng J.-F."/>
            <person name="Hugenholtz P."/>
            <person name="Woyke T."/>
            <person name="Wu D."/>
            <person name="Gronow S."/>
            <person name="Wellnitz S."/>
            <person name="Brambilla E."/>
            <person name="Klenk H.-P."/>
            <person name="Eisen J.A."/>
        </authorList>
    </citation>
    <scope>NUCLEOTIDE SEQUENCE [LARGE SCALE GENOMIC DNA]</scope>
    <source>
        <strain evidence="11">ATCC BAA-1111 / DSM 21527 / NCTC 11395 / H</strain>
    </source>
</reference>
<evidence type="ECO:0000313" key="10">
    <source>
        <dbReference type="EMBL" id="AFM12236.1"/>
    </source>
</evidence>
<dbReference type="Proteomes" id="UP000006048">
    <property type="component" value="Chromosome"/>
</dbReference>
<evidence type="ECO:0000256" key="4">
    <source>
        <dbReference type="ARBA" id="ARBA00022741"/>
    </source>
</evidence>
<proteinExistence type="predicted"/>
<evidence type="ECO:0000256" key="6">
    <source>
        <dbReference type="ARBA" id="ARBA00022833"/>
    </source>
</evidence>
<evidence type="ECO:0000313" key="11">
    <source>
        <dbReference type="Proteomes" id="UP000006048"/>
    </source>
</evidence>
<accession>I4B4M9</accession>
<evidence type="ECO:0000256" key="2">
    <source>
        <dbReference type="ARBA" id="ARBA00022679"/>
    </source>
</evidence>
<keyword evidence="2" id="KW-0808">Transferase</keyword>
<comment type="catalytic activity">
    <reaction evidence="9">
        <text>N-acetyl-D-glucosamine + ATP = N-acetyl-D-glucosamine 6-phosphate + ADP + H(+)</text>
        <dbReference type="Rhea" id="RHEA:17417"/>
        <dbReference type="ChEBI" id="CHEBI:15378"/>
        <dbReference type="ChEBI" id="CHEBI:30616"/>
        <dbReference type="ChEBI" id="CHEBI:57513"/>
        <dbReference type="ChEBI" id="CHEBI:456216"/>
        <dbReference type="ChEBI" id="CHEBI:506227"/>
        <dbReference type="EC" id="2.7.1.59"/>
    </reaction>
</comment>
<dbReference type="PATRIC" id="fig|869212.3.peg.1584"/>
<dbReference type="HOGENOM" id="CLU_735560_0_0_12"/>
<dbReference type="Pfam" id="PF00480">
    <property type="entry name" value="ROK"/>
    <property type="match status" value="1"/>
</dbReference>